<keyword evidence="3" id="KW-0472">Membrane</keyword>
<keyword evidence="5" id="KW-0489">Methyltransferase</keyword>
<dbReference type="PROSITE" id="PS51257">
    <property type="entry name" value="PROKAR_LIPOPROTEIN"/>
    <property type="match status" value="1"/>
</dbReference>
<keyword evidence="6" id="KW-1185">Reference proteome</keyword>
<feature type="transmembrane region" description="Helical" evidence="3">
    <location>
        <begin position="137"/>
        <end position="152"/>
    </location>
</feature>
<dbReference type="InterPro" id="IPR000462">
    <property type="entry name" value="CDP-OH_P_trans"/>
</dbReference>
<protein>
    <submittedName>
        <fullName evidence="5">Methyltransferase domain-containing protein</fullName>
    </submittedName>
</protein>
<dbReference type="InterPro" id="IPR043130">
    <property type="entry name" value="CDP-OH_PTrfase_TM_dom"/>
</dbReference>
<dbReference type="PANTHER" id="PTHR44068">
    <property type="entry name" value="ZGC:194242"/>
    <property type="match status" value="1"/>
</dbReference>
<accession>A0A4Q5IXL2</accession>
<dbReference type="GO" id="GO:0016020">
    <property type="term" value="C:membrane"/>
    <property type="evidence" value="ECO:0007669"/>
    <property type="project" value="InterPro"/>
</dbReference>
<keyword evidence="3" id="KW-1133">Transmembrane helix</keyword>
<dbReference type="SUPFAM" id="SSF53335">
    <property type="entry name" value="S-adenosyl-L-methionine-dependent methyltransferases"/>
    <property type="match status" value="1"/>
</dbReference>
<dbReference type="InterPro" id="IPR029063">
    <property type="entry name" value="SAM-dependent_MTases_sf"/>
</dbReference>
<dbReference type="GO" id="GO:0016780">
    <property type="term" value="F:phosphotransferase activity, for other substituted phosphate groups"/>
    <property type="evidence" value="ECO:0007669"/>
    <property type="project" value="InterPro"/>
</dbReference>
<dbReference type="Gene3D" id="3.40.50.150">
    <property type="entry name" value="Vaccinia Virus protein VP39"/>
    <property type="match status" value="1"/>
</dbReference>
<evidence type="ECO:0000313" key="5">
    <source>
        <dbReference type="EMBL" id="RYU09948.1"/>
    </source>
</evidence>
<organism evidence="5 6">
    <name type="scientific">Nocardioides iriomotensis</name>
    <dbReference type="NCBI Taxonomy" id="715784"/>
    <lineage>
        <taxon>Bacteria</taxon>
        <taxon>Bacillati</taxon>
        <taxon>Actinomycetota</taxon>
        <taxon>Actinomycetes</taxon>
        <taxon>Propionibacteriales</taxon>
        <taxon>Nocardioidaceae</taxon>
        <taxon>Nocardioides</taxon>
    </lineage>
</organism>
<dbReference type="Pfam" id="PF13649">
    <property type="entry name" value="Methyltransf_25"/>
    <property type="match status" value="1"/>
</dbReference>
<reference evidence="5 6" key="1">
    <citation type="submission" date="2019-01" db="EMBL/GenBank/DDBJ databases">
        <title>Nocardioides guangzhouensis sp. nov., an actinobacterium isolated from soil.</title>
        <authorList>
            <person name="Fu Y."/>
            <person name="Cai Y."/>
            <person name="Lin Z."/>
            <person name="Chen P."/>
        </authorList>
    </citation>
    <scope>NUCLEOTIDE SEQUENCE [LARGE SCALE GENOMIC DNA]</scope>
    <source>
        <strain evidence="5 6">NBRC 105384</strain>
    </source>
</reference>
<dbReference type="OrthoDB" id="279734at2"/>
<evidence type="ECO:0000256" key="3">
    <source>
        <dbReference type="SAM" id="Phobius"/>
    </source>
</evidence>
<dbReference type="GO" id="GO:0008654">
    <property type="term" value="P:phospholipid biosynthetic process"/>
    <property type="evidence" value="ECO:0007669"/>
    <property type="project" value="InterPro"/>
</dbReference>
<keyword evidence="1 2" id="KW-0808">Transferase</keyword>
<dbReference type="EMBL" id="SDPU01000034">
    <property type="protein sequence ID" value="RYU09948.1"/>
    <property type="molecule type" value="Genomic_DNA"/>
</dbReference>
<dbReference type="InterPro" id="IPR048254">
    <property type="entry name" value="CDP_ALCOHOL_P_TRANSF_CS"/>
</dbReference>
<feature type="transmembrane region" description="Helical" evidence="3">
    <location>
        <begin position="164"/>
        <end position="181"/>
    </location>
</feature>
<comment type="caution">
    <text evidence="5">The sequence shown here is derived from an EMBL/GenBank/DDBJ whole genome shotgun (WGS) entry which is preliminary data.</text>
</comment>
<comment type="similarity">
    <text evidence="2">Belongs to the CDP-alcohol phosphatidyltransferase class-I family.</text>
</comment>
<dbReference type="GO" id="GO:0008168">
    <property type="term" value="F:methyltransferase activity"/>
    <property type="evidence" value="ECO:0007669"/>
    <property type="project" value="UniProtKB-KW"/>
</dbReference>
<dbReference type="Proteomes" id="UP000291189">
    <property type="component" value="Unassembled WGS sequence"/>
</dbReference>
<feature type="transmembrane region" description="Helical" evidence="3">
    <location>
        <begin position="187"/>
        <end position="206"/>
    </location>
</feature>
<feature type="domain" description="Methyltransferase" evidence="4">
    <location>
        <begin position="260"/>
        <end position="349"/>
    </location>
</feature>
<sequence>MLNRVVATSVLPGVLLPAVVTLACLAGLLVAVRHGLRAYGDRPSPADLVTLARAGLACACAGLVTARLGTSPAPDLLAGLAAVSLALDLVDGRVARRTGTGTRFGARFDGEADAWLMLVLSVYVASWWGWWLLALGLVRYVFGAAGAVLPWLRDELPLRYWRKVVTATAGVALVAGTAGVLGDRVTMLLLVLAAALLAESFGRDVLWLWRHRRRRHDGATRAARAAAYGPGEFVGQESFVRASEVLAIAAKAGVGPGARVLDLCCGVGGPGVHVVRSLGGHYLGVDRSASAVAVARRRARGLDCRFEVATVPPLPAGTFDVVLLLETMLAFPDKDALLRAVAGALPESGRFAFTVEVGEPLTAVERAAMPAADTVWPVPRACLDDLLGRHGFRVTWSDDHTPAHRDVAAALAAAYTDPDLVASHALWRDWLASGRIRKQAVVAERVGAG</sequence>
<name>A0A4Q5IXL2_9ACTN</name>
<evidence type="ECO:0000256" key="2">
    <source>
        <dbReference type="RuleBase" id="RU003750"/>
    </source>
</evidence>
<dbReference type="Gene3D" id="1.20.120.1760">
    <property type="match status" value="1"/>
</dbReference>
<dbReference type="PANTHER" id="PTHR44068:SF11">
    <property type="entry name" value="GERANYL DIPHOSPHATE 2-C-METHYLTRANSFERASE"/>
    <property type="match status" value="1"/>
</dbReference>
<feature type="transmembrane region" description="Helical" evidence="3">
    <location>
        <begin position="14"/>
        <end position="36"/>
    </location>
</feature>
<proteinExistence type="inferred from homology"/>
<keyword evidence="3" id="KW-0812">Transmembrane</keyword>
<dbReference type="AlphaFoldDB" id="A0A4Q5IXL2"/>
<evidence type="ECO:0000256" key="1">
    <source>
        <dbReference type="ARBA" id="ARBA00022679"/>
    </source>
</evidence>
<dbReference type="InterPro" id="IPR041698">
    <property type="entry name" value="Methyltransf_25"/>
</dbReference>
<evidence type="ECO:0000259" key="4">
    <source>
        <dbReference type="Pfam" id="PF13649"/>
    </source>
</evidence>
<dbReference type="GO" id="GO:0032259">
    <property type="term" value="P:methylation"/>
    <property type="evidence" value="ECO:0007669"/>
    <property type="project" value="UniProtKB-KW"/>
</dbReference>
<dbReference type="PROSITE" id="PS00379">
    <property type="entry name" value="CDP_ALCOHOL_P_TRANSF"/>
    <property type="match status" value="1"/>
</dbReference>
<dbReference type="Pfam" id="PF01066">
    <property type="entry name" value="CDP-OH_P_transf"/>
    <property type="match status" value="1"/>
</dbReference>
<dbReference type="InterPro" id="IPR050447">
    <property type="entry name" value="Erg6_SMT_methyltransf"/>
</dbReference>
<gene>
    <name evidence="5" type="ORF">ETU37_19120</name>
</gene>
<evidence type="ECO:0000313" key="6">
    <source>
        <dbReference type="Proteomes" id="UP000291189"/>
    </source>
</evidence>